<keyword evidence="2" id="KW-0808">Transferase</keyword>
<dbReference type="PANTHER" id="PTHR44998:SF1">
    <property type="entry name" value="UDP-N-ACETYLGLUCOSAMINE--PEPTIDE N-ACETYLGLUCOSAMINYLTRANSFERASE 110 KDA SUBUNIT"/>
    <property type="match status" value="1"/>
</dbReference>
<evidence type="ECO:0000259" key="5">
    <source>
        <dbReference type="Pfam" id="PF13844"/>
    </source>
</evidence>
<accession>A0ABM8ECV6</accession>
<organism evidence="6 7">
    <name type="scientific">Methylocystis iwaonis</name>
    <dbReference type="NCBI Taxonomy" id="2885079"/>
    <lineage>
        <taxon>Bacteria</taxon>
        <taxon>Pseudomonadati</taxon>
        <taxon>Pseudomonadota</taxon>
        <taxon>Alphaproteobacteria</taxon>
        <taxon>Hyphomicrobiales</taxon>
        <taxon>Methylocystaceae</taxon>
        <taxon>Methylocystis</taxon>
    </lineage>
</organism>
<feature type="domain" description="O-GlcNAc transferase C-terminal" evidence="5">
    <location>
        <begin position="244"/>
        <end position="426"/>
    </location>
</feature>
<dbReference type="Proteomes" id="UP001317629">
    <property type="component" value="Chromosome"/>
</dbReference>
<keyword evidence="7" id="KW-1185">Reference proteome</keyword>
<dbReference type="SUPFAM" id="SSF53756">
    <property type="entry name" value="UDP-Glycosyltransferase/glycogen phosphorylase"/>
    <property type="match status" value="1"/>
</dbReference>
<protein>
    <recommendedName>
        <fullName evidence="5">O-GlcNAc transferase C-terminal domain-containing protein</fullName>
    </recommendedName>
</protein>
<keyword evidence="4" id="KW-0802">TPR repeat</keyword>
<evidence type="ECO:0000256" key="4">
    <source>
        <dbReference type="ARBA" id="ARBA00022803"/>
    </source>
</evidence>
<dbReference type="Gene3D" id="3.40.50.2000">
    <property type="entry name" value="Glycogen Phosphorylase B"/>
    <property type="match status" value="1"/>
</dbReference>
<proteinExistence type="predicted"/>
<evidence type="ECO:0000313" key="7">
    <source>
        <dbReference type="Proteomes" id="UP001317629"/>
    </source>
</evidence>
<keyword evidence="3" id="KW-0677">Repeat</keyword>
<dbReference type="Gene3D" id="3.40.50.11380">
    <property type="match status" value="1"/>
</dbReference>
<evidence type="ECO:0000313" key="6">
    <source>
        <dbReference type="EMBL" id="BDV35827.1"/>
    </source>
</evidence>
<reference evidence="6 7" key="1">
    <citation type="journal article" date="2023" name="Int. J. Syst. Evol. Microbiol.">
        <title>Methylocystis iwaonis sp. nov., a type II methane-oxidizing bacterium from surface soil of a rice paddy field in Japan, and emended description of the genus Methylocystis (ex Whittenbury et al. 1970) Bowman et al. 1993.</title>
        <authorList>
            <person name="Kaise H."/>
            <person name="Sawadogo J.B."/>
            <person name="Alam M.S."/>
            <person name="Ueno C."/>
            <person name="Dianou D."/>
            <person name="Shinjo R."/>
            <person name="Asakawa S."/>
        </authorList>
    </citation>
    <scope>NUCLEOTIDE SEQUENCE [LARGE SCALE GENOMIC DNA]</scope>
    <source>
        <strain evidence="6 7">SS37A-Re</strain>
    </source>
</reference>
<gene>
    <name evidence="6" type="ORF">SS37A_33560</name>
</gene>
<evidence type="ECO:0000256" key="1">
    <source>
        <dbReference type="ARBA" id="ARBA00004922"/>
    </source>
</evidence>
<dbReference type="PANTHER" id="PTHR44998">
    <property type="match status" value="1"/>
</dbReference>
<evidence type="ECO:0000256" key="2">
    <source>
        <dbReference type="ARBA" id="ARBA00022679"/>
    </source>
</evidence>
<sequence>MRSIHRARAMCEWGDFAGAAPKMRAMMTAPGDGLVPPFLLLSEPGVTAREQRACSERWTAERRVAAALERGRLGLRFDLRRREKITVGYLSSDFHDHATAHLLIETLEAHDRARFDIRGYSYGRADDGNMRRRLTAAFDGFCDISSASDTEAAMRIHADGVDMLVDLKGFTSGARTGVTMLRPAPLQVNYLGYPGTMGAGVCDYIITDHFVTPRGAAPDYAEAFAYMPQCYQPRGRAPLGLAPTRAAAGLPEQGFVFCCFNQAYKLTPFIFDLWARLLDDAPGSVLWLLQTEAAKGNLRNEMRGRGIDAARLIFAAHLGQSDHLARLQLADLVLDTSPFGAHTTASDALWSGAPIVTCPGETFAARVAGSILSAVGLPELIASDFDDYVAIARTLASDPPLLARLKSKLAENRLTTALFDVGAYTRGIEALYSEMWRRKLSGMAPGMIDFA</sequence>
<dbReference type="InterPro" id="IPR029489">
    <property type="entry name" value="OGT/SEC/SPY_C"/>
</dbReference>
<dbReference type="RefSeq" id="WP_281929317.1">
    <property type="nucleotide sequence ID" value="NZ_AP027142.1"/>
</dbReference>
<dbReference type="EMBL" id="AP027142">
    <property type="protein sequence ID" value="BDV35827.1"/>
    <property type="molecule type" value="Genomic_DNA"/>
</dbReference>
<dbReference type="Pfam" id="PF13844">
    <property type="entry name" value="Glyco_transf_41"/>
    <property type="match status" value="2"/>
</dbReference>
<feature type="domain" description="O-GlcNAc transferase C-terminal" evidence="5">
    <location>
        <begin position="81"/>
        <end position="231"/>
    </location>
</feature>
<comment type="pathway">
    <text evidence="1">Protein modification; protein glycosylation.</text>
</comment>
<evidence type="ECO:0000256" key="3">
    <source>
        <dbReference type="ARBA" id="ARBA00022737"/>
    </source>
</evidence>
<name>A0ABM8ECV6_9HYPH</name>